<feature type="binding site" evidence="8">
    <location>
        <position position="7"/>
    </location>
    <ligand>
        <name>Mg(2+)</name>
        <dbReference type="ChEBI" id="CHEBI:18420"/>
    </ligand>
</feature>
<dbReference type="PANTHER" id="PTHR33653">
    <property type="entry name" value="RIBONUCLEASE VAPC2"/>
    <property type="match status" value="1"/>
</dbReference>
<dbReference type="GO" id="GO:0004540">
    <property type="term" value="F:RNA nuclease activity"/>
    <property type="evidence" value="ECO:0007669"/>
    <property type="project" value="InterPro"/>
</dbReference>
<keyword evidence="2 8" id="KW-1277">Toxin-antitoxin system</keyword>
<keyword evidence="6 8" id="KW-0460">Magnesium</keyword>
<dbReference type="SUPFAM" id="SSF88723">
    <property type="entry name" value="PIN domain-like"/>
    <property type="match status" value="1"/>
</dbReference>
<name>A0A212LGR5_9HYPH</name>
<dbReference type="InterPro" id="IPR002716">
    <property type="entry name" value="PIN_dom"/>
</dbReference>
<dbReference type="GO" id="GO:0090729">
    <property type="term" value="F:toxin activity"/>
    <property type="evidence" value="ECO:0007669"/>
    <property type="project" value="UniProtKB-KW"/>
</dbReference>
<dbReference type="InterPro" id="IPR022907">
    <property type="entry name" value="VapC_family"/>
</dbReference>
<protein>
    <recommendedName>
        <fullName evidence="8">Ribonuclease VapC</fullName>
        <shortName evidence="8">RNase VapC</shortName>
        <ecNumber evidence="8">3.1.-.-</ecNumber>
    </recommendedName>
    <alternativeName>
        <fullName evidence="8">Toxin VapC</fullName>
    </alternativeName>
</protein>
<keyword evidence="4 8" id="KW-0479">Metal-binding</keyword>
<reference evidence="10" key="1">
    <citation type="submission" date="2016-08" db="EMBL/GenBank/DDBJ databases">
        <authorList>
            <person name="Seilhamer J.J."/>
        </authorList>
    </citation>
    <scope>NUCLEOTIDE SEQUENCE</scope>
    <source>
        <strain evidence="10">86</strain>
    </source>
</reference>
<evidence type="ECO:0000256" key="6">
    <source>
        <dbReference type="ARBA" id="ARBA00022842"/>
    </source>
</evidence>
<dbReference type="GO" id="GO:0000287">
    <property type="term" value="F:magnesium ion binding"/>
    <property type="evidence" value="ECO:0007669"/>
    <property type="project" value="UniProtKB-UniRule"/>
</dbReference>
<dbReference type="Pfam" id="PF01850">
    <property type="entry name" value="PIN"/>
    <property type="match status" value="1"/>
</dbReference>
<comment type="similarity">
    <text evidence="7 8">Belongs to the PINc/VapC protein family.</text>
</comment>
<dbReference type="HAMAP" id="MF_00265">
    <property type="entry name" value="VapC_Nob1"/>
    <property type="match status" value="1"/>
</dbReference>
<comment type="cofactor">
    <cofactor evidence="1 8">
        <name>Mg(2+)</name>
        <dbReference type="ChEBI" id="CHEBI:18420"/>
    </cofactor>
</comment>
<dbReference type="EC" id="3.1.-.-" evidence="8"/>
<feature type="binding site" evidence="8">
    <location>
        <position position="108"/>
    </location>
    <ligand>
        <name>Mg(2+)</name>
        <dbReference type="ChEBI" id="CHEBI:18420"/>
    </ligand>
</feature>
<evidence type="ECO:0000256" key="3">
    <source>
        <dbReference type="ARBA" id="ARBA00022722"/>
    </source>
</evidence>
<evidence type="ECO:0000256" key="1">
    <source>
        <dbReference type="ARBA" id="ARBA00001946"/>
    </source>
</evidence>
<dbReference type="InterPro" id="IPR050556">
    <property type="entry name" value="Type_II_TA_system_RNase"/>
</dbReference>
<gene>
    <name evidence="8 10" type="primary">vapC</name>
    <name evidence="10" type="ORF">KL86PLE_40549</name>
</gene>
<evidence type="ECO:0000256" key="4">
    <source>
        <dbReference type="ARBA" id="ARBA00022723"/>
    </source>
</evidence>
<keyword evidence="3 8" id="KW-0540">Nuclease</keyword>
<sequence length="142" mass="15259">MSRYLLDTNVISNLVRPVPSPSLVDWMAGRADGELFISALTLAEIERGIRQLPDGRKKIKLEAWFAGPEGPAALFAGRVVAFDAAAAAIWARLMADGKRAGRPRSALDMIVAACAEAMDAVIVTDNARDFEGLDILNPIRPA</sequence>
<dbReference type="Gene3D" id="3.40.50.1010">
    <property type="entry name" value="5'-nuclease"/>
    <property type="match status" value="1"/>
</dbReference>
<keyword evidence="8" id="KW-0800">Toxin</keyword>
<evidence type="ECO:0000256" key="8">
    <source>
        <dbReference type="HAMAP-Rule" id="MF_00265"/>
    </source>
</evidence>
<feature type="domain" description="PIN" evidence="9">
    <location>
        <begin position="4"/>
        <end position="131"/>
    </location>
</feature>
<dbReference type="AlphaFoldDB" id="A0A212LGR5"/>
<dbReference type="GO" id="GO:0016787">
    <property type="term" value="F:hydrolase activity"/>
    <property type="evidence" value="ECO:0007669"/>
    <property type="project" value="UniProtKB-KW"/>
</dbReference>
<dbReference type="InterPro" id="IPR029060">
    <property type="entry name" value="PIN-like_dom_sf"/>
</dbReference>
<dbReference type="RefSeq" id="WP_100080339.1">
    <property type="nucleotide sequence ID" value="NZ_LT608334.1"/>
</dbReference>
<comment type="function">
    <text evidence="8">Toxic component of a toxin-antitoxin (TA) system. An RNase.</text>
</comment>
<evidence type="ECO:0000259" key="9">
    <source>
        <dbReference type="Pfam" id="PF01850"/>
    </source>
</evidence>
<keyword evidence="5 8" id="KW-0378">Hydrolase</keyword>
<evidence type="ECO:0000256" key="5">
    <source>
        <dbReference type="ARBA" id="ARBA00022801"/>
    </source>
</evidence>
<evidence type="ECO:0000256" key="7">
    <source>
        <dbReference type="ARBA" id="ARBA00038093"/>
    </source>
</evidence>
<accession>A0A212LGR5</accession>
<organism evidence="10">
    <name type="scientific">uncultured Pleomorphomonas sp</name>
    <dbReference type="NCBI Taxonomy" id="442121"/>
    <lineage>
        <taxon>Bacteria</taxon>
        <taxon>Pseudomonadati</taxon>
        <taxon>Pseudomonadota</taxon>
        <taxon>Alphaproteobacteria</taxon>
        <taxon>Hyphomicrobiales</taxon>
        <taxon>Pleomorphomonadaceae</taxon>
        <taxon>Pleomorphomonas</taxon>
        <taxon>environmental samples</taxon>
    </lineage>
</organism>
<dbReference type="EMBL" id="FMJD01000008">
    <property type="protein sequence ID" value="SCM76744.1"/>
    <property type="molecule type" value="Genomic_DNA"/>
</dbReference>
<proteinExistence type="inferred from homology"/>
<dbReference type="PANTHER" id="PTHR33653:SF1">
    <property type="entry name" value="RIBONUCLEASE VAPC2"/>
    <property type="match status" value="1"/>
</dbReference>
<evidence type="ECO:0000313" key="10">
    <source>
        <dbReference type="EMBL" id="SCM76744.1"/>
    </source>
</evidence>
<evidence type="ECO:0000256" key="2">
    <source>
        <dbReference type="ARBA" id="ARBA00022649"/>
    </source>
</evidence>